<proteinExistence type="predicted"/>
<evidence type="ECO:0000313" key="2">
    <source>
        <dbReference type="EMBL" id="QTE03232.1"/>
    </source>
</evidence>
<sequence length="370" mass="40540">MPPRRITEPEAVREFLARGARPLEAFPGTQLPWRCECLHCGQVNAPRYNDVVNKGTGVCRGKCRSRKLADKLMLDGTKAAATMEQHGWLPLEPYPGAAKAWRSRCAQCAAVKTKRLTHVRNGRARCSNCGGRSLSAATATATMLAAGLEPLTPYPGQQLRPWLVRCVNCGHHSTPTLAFVRVHGHQCWACRATQFPTRGGLDEEQAVACMLSQGLSPLDPYPGRADAPWKSRCITCDSDSAPVPEALPGHHQGCPVCAQQGISPVEPGDFYLVVHDDSRTLGWGVTQTGRRHLHPTRRAWRPLARWRFSAAQDAWAFGRYLKQQIRSNGCPPVPCADTAHDQAWPQTVSLDDISSARVLHMIEEVAGPAS</sequence>
<gene>
    <name evidence="1" type="ORF">S1361_00295</name>
    <name evidence="2" type="ORF">S1361_38205</name>
</gene>
<dbReference type="EMBL" id="CP071839">
    <property type="protein sequence ID" value="QTE03232.1"/>
    <property type="molecule type" value="Genomic_DNA"/>
</dbReference>
<accession>A0ABX7TJP6</accession>
<dbReference type="EMBL" id="CP071839">
    <property type="protein sequence ID" value="QTD95758.1"/>
    <property type="molecule type" value="Genomic_DNA"/>
</dbReference>
<protein>
    <submittedName>
        <fullName evidence="1">Uncharacterized protein</fullName>
    </submittedName>
</protein>
<reference evidence="1 3" key="1">
    <citation type="submission" date="2021-03" db="EMBL/GenBank/DDBJ databases">
        <title>Complete genome sequence of Streptomyces cyanogenus S136, producer of anticancer angucycline landomycin A.</title>
        <authorList>
            <person name="Hrab P."/>
            <person name="Ruckert C."/>
            <person name="Busche T."/>
            <person name="Ostash I."/>
            <person name="Kalinowski J."/>
            <person name="Fedorenko V."/>
            <person name="Yushchuk O."/>
            <person name="Ostash B."/>
        </authorList>
    </citation>
    <scope>NUCLEOTIDE SEQUENCE [LARGE SCALE GENOMIC DNA]</scope>
    <source>
        <strain evidence="1 3">S136</strain>
    </source>
</reference>
<name>A0ABX7TJP6_STRCY</name>
<dbReference type="Proteomes" id="UP000663908">
    <property type="component" value="Chromosome"/>
</dbReference>
<keyword evidence="3" id="KW-1185">Reference proteome</keyword>
<organism evidence="1 3">
    <name type="scientific">Streptomyces cyanogenus</name>
    <dbReference type="NCBI Taxonomy" id="80860"/>
    <lineage>
        <taxon>Bacteria</taxon>
        <taxon>Bacillati</taxon>
        <taxon>Actinomycetota</taxon>
        <taxon>Actinomycetes</taxon>
        <taxon>Kitasatosporales</taxon>
        <taxon>Streptomycetaceae</taxon>
        <taxon>Streptomyces</taxon>
    </lineage>
</organism>
<evidence type="ECO:0000313" key="3">
    <source>
        <dbReference type="Proteomes" id="UP000663908"/>
    </source>
</evidence>
<evidence type="ECO:0000313" key="1">
    <source>
        <dbReference type="EMBL" id="QTD95758.1"/>
    </source>
</evidence>